<name>A0A9P8AFI8_9AGAR</name>
<feature type="compositionally biased region" description="Low complexity" evidence="1">
    <location>
        <begin position="114"/>
        <end position="129"/>
    </location>
</feature>
<feature type="region of interest" description="Disordered" evidence="1">
    <location>
        <begin position="110"/>
        <end position="157"/>
    </location>
</feature>
<keyword evidence="2" id="KW-0812">Transmembrane</keyword>
<dbReference type="Proteomes" id="UP001049176">
    <property type="component" value="Chromosome 1"/>
</dbReference>
<feature type="compositionally biased region" description="Pro residues" evidence="1">
    <location>
        <begin position="610"/>
        <end position="629"/>
    </location>
</feature>
<feature type="compositionally biased region" description="Basic and acidic residues" evidence="1">
    <location>
        <begin position="747"/>
        <end position="760"/>
    </location>
</feature>
<organism evidence="4 5">
    <name type="scientific">Marasmius oreades</name>
    <name type="common">fairy-ring Marasmius</name>
    <dbReference type="NCBI Taxonomy" id="181124"/>
    <lineage>
        <taxon>Eukaryota</taxon>
        <taxon>Fungi</taxon>
        <taxon>Dikarya</taxon>
        <taxon>Basidiomycota</taxon>
        <taxon>Agaricomycotina</taxon>
        <taxon>Agaricomycetes</taxon>
        <taxon>Agaricomycetidae</taxon>
        <taxon>Agaricales</taxon>
        <taxon>Marasmiineae</taxon>
        <taxon>Marasmiaceae</taxon>
        <taxon>Marasmius</taxon>
    </lineage>
</organism>
<accession>A0A9P8AFI8</accession>
<evidence type="ECO:0000256" key="2">
    <source>
        <dbReference type="SAM" id="Phobius"/>
    </source>
</evidence>
<feature type="compositionally biased region" description="Pro residues" evidence="1">
    <location>
        <begin position="579"/>
        <end position="590"/>
    </location>
</feature>
<evidence type="ECO:0000256" key="3">
    <source>
        <dbReference type="SAM" id="SignalP"/>
    </source>
</evidence>
<evidence type="ECO:0000313" key="4">
    <source>
        <dbReference type="EMBL" id="KAG7099986.1"/>
    </source>
</evidence>
<feature type="compositionally biased region" description="Acidic residues" evidence="1">
    <location>
        <begin position="761"/>
        <end position="773"/>
    </location>
</feature>
<evidence type="ECO:0000256" key="1">
    <source>
        <dbReference type="SAM" id="MobiDB-lite"/>
    </source>
</evidence>
<sequence>MIFLVRDALRIPLYNTNITKMVLVLLFICFFHDLVSAAPTRREDEQSNGLKPQVWVPILIIALLMVVIVTVTWSKKRGFLHWGSIGQAAAAGVGAFSAPGGVVQTRELTADQLTGNTTNTSSSNNGNGNRTRRTRRPRRTPSQISTTSLPAYNKEPGEQELVIFRGPADMEDVPIHSVTAAVEMPTVEEDGDSELSNSRYNLVPESPQDMPLLHEVDRSTTVLAPSAANSRGRPSIETMNSNSDESSLMRIDTTPTIDDSPDPRGAAPAYFEVVDIGEVPMGNASQITNRTLTIATTPDTTQQTQPNDNTNPPSPSRRGTFRFAHIFGRHSSHRASQSHSSATSPPVLPPGIPVPRNAAAHGQHGRTESAGGLSLTSTVSRSTQASPANRSRSRMSVYHRPSQSSSSLLSFVNPLTRKKSSTTLHSINDLTSPSLISLQSISAPLSHTLVKTEFTYPRSGPTPEQLKLISSRENMAGRFGVPYGAEAVRWARSRTELVDSEPPPGFEEISGSPGPNGSSTNASASGTSSTPGSNGSASTTLTSASSVDANVGGASGNPDPATIGTATTSPPVIRVDPASKPPTPRGPSPSPSAVADTATAAPSFSSPSSSPDPNPNPALIPIPESPPTPNSTISTNTQSRFVPLSETQSVSSKANKEKASPPSAFNAEFNVDDDLFYTRALSRASSSRSFATANESLSEFGERTGARTGKGTLNSRSDTMRSETPALSIAESRYYSGDDDDDDDEGGDQRSFRGTRRYDESDSGEETETEYEDSERRNRRLTVRA</sequence>
<feature type="compositionally biased region" description="Polar residues" evidence="1">
    <location>
        <begin position="637"/>
        <end position="653"/>
    </location>
</feature>
<feature type="compositionally biased region" description="Low complexity" evidence="1">
    <location>
        <begin position="296"/>
        <end position="311"/>
    </location>
</feature>
<dbReference type="AlphaFoldDB" id="A0A9P8AFI8"/>
<feature type="region of interest" description="Disordered" evidence="1">
    <location>
        <begin position="296"/>
        <end position="401"/>
    </location>
</feature>
<feature type="transmembrane region" description="Helical" evidence="2">
    <location>
        <begin position="53"/>
        <end position="73"/>
    </location>
</feature>
<feature type="region of interest" description="Disordered" evidence="1">
    <location>
        <begin position="683"/>
        <end position="785"/>
    </location>
</feature>
<protein>
    <submittedName>
        <fullName evidence="4">Uncharacterized protein</fullName>
    </submittedName>
</protein>
<feature type="compositionally biased region" description="Polar residues" evidence="1">
    <location>
        <begin position="237"/>
        <end position="246"/>
    </location>
</feature>
<feature type="compositionally biased region" description="Polar residues" evidence="1">
    <location>
        <begin position="374"/>
        <end position="390"/>
    </location>
</feature>
<keyword evidence="2" id="KW-0472">Membrane</keyword>
<proteinExistence type="predicted"/>
<feature type="compositionally biased region" description="Acidic residues" evidence="1">
    <location>
        <begin position="737"/>
        <end position="746"/>
    </location>
</feature>
<dbReference type="KEGG" id="more:E1B28_001779"/>
<feature type="compositionally biased region" description="Low complexity" evidence="1">
    <location>
        <begin position="510"/>
        <end position="546"/>
    </location>
</feature>
<feature type="region of interest" description="Disordered" evidence="1">
    <location>
        <begin position="496"/>
        <end position="668"/>
    </location>
</feature>
<feature type="compositionally biased region" description="Low complexity" evidence="1">
    <location>
        <begin position="591"/>
        <end position="609"/>
    </location>
</feature>
<dbReference type="RefSeq" id="XP_043016456.1">
    <property type="nucleotide sequence ID" value="XM_043147742.1"/>
</dbReference>
<feature type="signal peptide" evidence="3">
    <location>
        <begin position="1"/>
        <end position="37"/>
    </location>
</feature>
<dbReference type="OrthoDB" id="2804493at2759"/>
<gene>
    <name evidence="4" type="ORF">E1B28_001779</name>
</gene>
<reference evidence="4" key="1">
    <citation type="journal article" date="2021" name="Genome Biol. Evol.">
        <title>The assembled and annotated genome of the fairy-ring fungus Marasmius oreades.</title>
        <authorList>
            <person name="Hiltunen M."/>
            <person name="Ament-Velasquez S.L."/>
            <person name="Johannesson H."/>
        </authorList>
    </citation>
    <scope>NUCLEOTIDE SEQUENCE</scope>
    <source>
        <strain evidence="4">03SP1</strain>
    </source>
</reference>
<feature type="region of interest" description="Disordered" evidence="1">
    <location>
        <begin position="226"/>
        <end position="247"/>
    </location>
</feature>
<feature type="compositionally biased region" description="Low complexity" evidence="1">
    <location>
        <begin position="334"/>
        <end position="345"/>
    </location>
</feature>
<dbReference type="GeneID" id="66070855"/>
<feature type="chain" id="PRO_5040514235" evidence="3">
    <location>
        <begin position="38"/>
        <end position="785"/>
    </location>
</feature>
<comment type="caution">
    <text evidence="4">The sequence shown here is derived from an EMBL/GenBank/DDBJ whole genome shotgun (WGS) entry which is preliminary data.</text>
</comment>
<evidence type="ECO:0000313" key="5">
    <source>
        <dbReference type="Proteomes" id="UP001049176"/>
    </source>
</evidence>
<dbReference type="EMBL" id="CM032181">
    <property type="protein sequence ID" value="KAG7099986.1"/>
    <property type="molecule type" value="Genomic_DNA"/>
</dbReference>
<keyword evidence="5" id="KW-1185">Reference proteome</keyword>
<keyword evidence="3" id="KW-0732">Signal</keyword>
<feature type="compositionally biased region" description="Basic residues" evidence="1">
    <location>
        <begin position="130"/>
        <end position="139"/>
    </location>
</feature>
<keyword evidence="2" id="KW-1133">Transmembrane helix</keyword>